<reference evidence="7 8" key="1">
    <citation type="journal article" date="2018" name="Sci. Rep.">
        <title>Genomic signatures of local adaptation to the degree of environmental predictability in rotifers.</title>
        <authorList>
            <person name="Franch-Gras L."/>
            <person name="Hahn C."/>
            <person name="Garcia-Roger E.M."/>
            <person name="Carmona M.J."/>
            <person name="Serra M."/>
            <person name="Gomez A."/>
        </authorList>
    </citation>
    <scope>NUCLEOTIDE SEQUENCE [LARGE SCALE GENOMIC DNA]</scope>
    <source>
        <strain evidence="7">HYR1</strain>
    </source>
</reference>
<evidence type="ECO:0000313" key="7">
    <source>
        <dbReference type="EMBL" id="RNA11121.1"/>
    </source>
</evidence>
<keyword evidence="3" id="KW-0677">Repeat</keyword>
<dbReference type="GO" id="GO:0098797">
    <property type="term" value="C:plasma membrane protein complex"/>
    <property type="evidence" value="ECO:0007669"/>
    <property type="project" value="TreeGrafter"/>
</dbReference>
<keyword evidence="5" id="KW-0472">Membrane</keyword>
<evidence type="ECO:0000256" key="5">
    <source>
        <dbReference type="ARBA" id="ARBA00023136"/>
    </source>
</evidence>
<dbReference type="STRING" id="10195.A0A3M7QJD7"/>
<dbReference type="EMBL" id="REGN01006040">
    <property type="protein sequence ID" value="RNA11121.1"/>
    <property type="molecule type" value="Genomic_DNA"/>
</dbReference>
<dbReference type="PROSITE" id="PS50222">
    <property type="entry name" value="EF_HAND_2"/>
    <property type="match status" value="1"/>
</dbReference>
<dbReference type="Proteomes" id="UP000276133">
    <property type="component" value="Unassembled WGS sequence"/>
</dbReference>
<dbReference type="GO" id="GO:0060170">
    <property type="term" value="C:ciliary membrane"/>
    <property type="evidence" value="ECO:0007669"/>
    <property type="project" value="TreeGrafter"/>
</dbReference>
<dbReference type="InterPro" id="IPR052266">
    <property type="entry name" value="Miro-EF-hand_domain"/>
</dbReference>
<name>A0A3M7QJD7_BRAPC</name>
<dbReference type="Gene3D" id="1.10.238.10">
    <property type="entry name" value="EF-hand"/>
    <property type="match status" value="1"/>
</dbReference>
<comment type="caution">
    <text evidence="7">The sequence shown here is derived from an EMBL/GenBank/DDBJ whole genome shotgun (WGS) entry which is preliminary data.</text>
</comment>
<dbReference type="InterPro" id="IPR002048">
    <property type="entry name" value="EF_hand_dom"/>
</dbReference>
<accession>A0A3M7QJD7</accession>
<dbReference type="OrthoDB" id="26525at2759"/>
<gene>
    <name evidence="7" type="ORF">BpHYR1_018575</name>
</gene>
<evidence type="ECO:0000259" key="6">
    <source>
        <dbReference type="PROSITE" id="PS50222"/>
    </source>
</evidence>
<protein>
    <submittedName>
        <fullName evidence="7">EF-hand calcium-binding domain-containing 7-like isoform X5</fullName>
    </submittedName>
</protein>
<dbReference type="GO" id="GO:1903569">
    <property type="term" value="P:positive regulation of protein localization to ciliary membrane"/>
    <property type="evidence" value="ECO:0007669"/>
    <property type="project" value="TreeGrafter"/>
</dbReference>
<feature type="domain" description="EF-hand" evidence="6">
    <location>
        <begin position="170"/>
        <end position="205"/>
    </location>
</feature>
<dbReference type="PANTHER" id="PTHR46819:SF1">
    <property type="entry name" value="EF-HAND CALCIUM-BINDING DOMAIN-CONTAINING PROTEIN 7"/>
    <property type="match status" value="1"/>
</dbReference>
<organism evidence="7 8">
    <name type="scientific">Brachionus plicatilis</name>
    <name type="common">Marine rotifer</name>
    <name type="synonym">Brachionus muelleri</name>
    <dbReference type="NCBI Taxonomy" id="10195"/>
    <lineage>
        <taxon>Eukaryota</taxon>
        <taxon>Metazoa</taxon>
        <taxon>Spiralia</taxon>
        <taxon>Gnathifera</taxon>
        <taxon>Rotifera</taxon>
        <taxon>Eurotatoria</taxon>
        <taxon>Monogononta</taxon>
        <taxon>Pseudotrocha</taxon>
        <taxon>Ploima</taxon>
        <taxon>Brachionidae</taxon>
        <taxon>Brachionus</taxon>
    </lineage>
</organism>
<keyword evidence="8" id="KW-1185">Reference proteome</keyword>
<keyword evidence="4" id="KW-0106">Calcium</keyword>
<comment type="subcellular location">
    <subcellularLocation>
        <location evidence="1">Membrane</location>
    </subcellularLocation>
</comment>
<evidence type="ECO:0000256" key="3">
    <source>
        <dbReference type="ARBA" id="ARBA00022737"/>
    </source>
</evidence>
<dbReference type="GO" id="GO:0005509">
    <property type="term" value="F:calcium ion binding"/>
    <property type="evidence" value="ECO:0007669"/>
    <property type="project" value="InterPro"/>
</dbReference>
<dbReference type="SUPFAM" id="SSF47473">
    <property type="entry name" value="EF-hand"/>
    <property type="match status" value="1"/>
</dbReference>
<evidence type="ECO:0000256" key="4">
    <source>
        <dbReference type="ARBA" id="ARBA00022837"/>
    </source>
</evidence>
<evidence type="ECO:0000256" key="2">
    <source>
        <dbReference type="ARBA" id="ARBA00022723"/>
    </source>
</evidence>
<dbReference type="InterPro" id="IPR018247">
    <property type="entry name" value="EF_Hand_1_Ca_BS"/>
</dbReference>
<dbReference type="PROSITE" id="PS00018">
    <property type="entry name" value="EF_HAND_1"/>
    <property type="match status" value="1"/>
</dbReference>
<proteinExistence type="predicted"/>
<evidence type="ECO:0000313" key="8">
    <source>
        <dbReference type="Proteomes" id="UP000276133"/>
    </source>
</evidence>
<dbReference type="InterPro" id="IPR011992">
    <property type="entry name" value="EF-hand-dom_pair"/>
</dbReference>
<dbReference type="PANTHER" id="PTHR46819">
    <property type="entry name" value="EF-HAND CALCIUM-BINDING DOMAIN-CONTAINING PROTEIN 7"/>
    <property type="match status" value="1"/>
</dbReference>
<evidence type="ECO:0000256" key="1">
    <source>
        <dbReference type="ARBA" id="ARBA00004370"/>
    </source>
</evidence>
<dbReference type="AlphaFoldDB" id="A0A3M7QJD7"/>
<keyword evidence="2" id="KW-0479">Metal-binding</keyword>
<sequence>MYKTPNYRLHSKMENEFEFRINENLVNEKKLLLPKNYKKWFSKSTKGGFYFNQNINGIIANSFALDLKHKSTLFFTIEEFKTKLHSIYELENMDVSILVIKDDEILSVKSFTETKIENKCCAKVDLASGRYFLFPFTTGCHLKKRQSDYTRTKVELFKQDLKGKMSLSKKFRDALDVVFDLVDLDSNGKLSQDEFNLYSFITSNEDIPDNEWKFLGELVGLKKNELTKESFIELHVIEANREDTDLTDIMSRLTNLGFNKSLTIDQVFLSKIMRRVIFKYY</sequence>